<protein>
    <submittedName>
        <fullName evidence="4">DUF4124 domain-containing protein</fullName>
    </submittedName>
</protein>
<reference evidence="4" key="1">
    <citation type="journal article" date="2022" name="Front. Microbiol.">
        <title>Genome-based taxonomic rearrangement of Oceanobacter-related bacteria including the description of Thalassolituus hydrocarbonoclasticus sp. nov. and Thalassolituus pacificus sp. nov. and emended description of the genus Thalassolituus.</title>
        <authorList>
            <person name="Dong C."/>
            <person name="Wei L."/>
            <person name="Wang J."/>
            <person name="Lai Q."/>
            <person name="Huang Z."/>
            <person name="Shao Z."/>
        </authorList>
    </citation>
    <scope>NUCLEOTIDE SEQUENCE</scope>
    <source>
        <strain evidence="4">59MF3M-4</strain>
    </source>
</reference>
<evidence type="ECO:0000256" key="1">
    <source>
        <dbReference type="SAM" id="MobiDB-lite"/>
    </source>
</evidence>
<dbReference type="InterPro" id="IPR025392">
    <property type="entry name" value="DUF4124"/>
</dbReference>
<comment type="caution">
    <text evidence="4">The sequence shown here is derived from an EMBL/GenBank/DDBJ whole genome shotgun (WGS) entry which is preliminary data.</text>
</comment>
<proteinExistence type="predicted"/>
<dbReference type="EMBL" id="JAOANI010000014">
    <property type="protein sequence ID" value="MCT7358477.1"/>
    <property type="molecule type" value="Genomic_DNA"/>
</dbReference>
<feature type="domain" description="DUF4124" evidence="3">
    <location>
        <begin position="9"/>
        <end position="60"/>
    </location>
</feature>
<evidence type="ECO:0000313" key="5">
    <source>
        <dbReference type="Proteomes" id="UP001147830"/>
    </source>
</evidence>
<dbReference type="Proteomes" id="UP001147830">
    <property type="component" value="Unassembled WGS sequence"/>
</dbReference>
<keyword evidence="2" id="KW-0732">Signal</keyword>
<dbReference type="RefSeq" id="WP_260975384.1">
    <property type="nucleotide sequence ID" value="NZ_JAOANI010000014.1"/>
</dbReference>
<accession>A0A9X2WDM9</accession>
<feature type="signal peptide" evidence="2">
    <location>
        <begin position="1"/>
        <end position="19"/>
    </location>
</feature>
<dbReference type="Pfam" id="PF13511">
    <property type="entry name" value="DUF4124"/>
    <property type="match status" value="1"/>
</dbReference>
<sequence>MSVHYLLGLLLLNSLSAQADIYRWVDDQGRVQFSDRPPSQQHAETVELEPLNQYEPDEAERDGRSLTEGRDYRAEEKAHKAKRKAQRLAQERAEKQAQQRAAKCDKARYDLRLFSAKPYGSTSLEAMQRKRQRRDALNDKIKKYCR</sequence>
<organism evidence="4 5">
    <name type="scientific">Thalassolituus pacificus</name>
    <dbReference type="NCBI Taxonomy" id="2975440"/>
    <lineage>
        <taxon>Bacteria</taxon>
        <taxon>Pseudomonadati</taxon>
        <taxon>Pseudomonadota</taxon>
        <taxon>Gammaproteobacteria</taxon>
        <taxon>Oceanospirillales</taxon>
        <taxon>Oceanospirillaceae</taxon>
        <taxon>Thalassolituus</taxon>
    </lineage>
</organism>
<evidence type="ECO:0000256" key="2">
    <source>
        <dbReference type="SAM" id="SignalP"/>
    </source>
</evidence>
<evidence type="ECO:0000259" key="3">
    <source>
        <dbReference type="Pfam" id="PF13511"/>
    </source>
</evidence>
<reference evidence="4" key="2">
    <citation type="submission" date="2022-08" db="EMBL/GenBank/DDBJ databases">
        <authorList>
            <person name="Dong C."/>
        </authorList>
    </citation>
    <scope>NUCLEOTIDE SEQUENCE</scope>
    <source>
        <strain evidence="4">59MF3M-4</strain>
    </source>
</reference>
<gene>
    <name evidence="4" type="ORF">NYR02_05515</name>
</gene>
<feature type="region of interest" description="Disordered" evidence="1">
    <location>
        <begin position="125"/>
        <end position="146"/>
    </location>
</feature>
<dbReference type="AlphaFoldDB" id="A0A9X2WDM9"/>
<keyword evidence="5" id="KW-1185">Reference proteome</keyword>
<feature type="compositionally biased region" description="Basic and acidic residues" evidence="1">
    <location>
        <begin position="89"/>
        <end position="102"/>
    </location>
</feature>
<feature type="region of interest" description="Disordered" evidence="1">
    <location>
        <begin position="34"/>
        <end position="102"/>
    </location>
</feature>
<evidence type="ECO:0000313" key="4">
    <source>
        <dbReference type="EMBL" id="MCT7358477.1"/>
    </source>
</evidence>
<feature type="compositionally biased region" description="Basic and acidic residues" evidence="1">
    <location>
        <begin position="134"/>
        <end position="146"/>
    </location>
</feature>
<name>A0A9X2WDM9_9GAMM</name>
<feature type="chain" id="PRO_5040886979" evidence="2">
    <location>
        <begin position="20"/>
        <end position="146"/>
    </location>
</feature>
<feature type="compositionally biased region" description="Basic and acidic residues" evidence="1">
    <location>
        <begin position="61"/>
        <end position="78"/>
    </location>
</feature>